<comment type="caution">
    <text evidence="1">The sequence shown here is derived from an EMBL/GenBank/DDBJ whole genome shotgun (WGS) entry which is preliminary data.</text>
</comment>
<evidence type="ECO:0000313" key="1">
    <source>
        <dbReference type="EMBL" id="RFA07420.1"/>
    </source>
</evidence>
<reference evidence="1 2" key="1">
    <citation type="submission" date="2017-04" db="EMBL/GenBank/DDBJ databases">
        <title>Comparative genome analysis of Subtercola boreus.</title>
        <authorList>
            <person name="Cho Y.-J."/>
            <person name="Cho A."/>
            <person name="Kim O.-S."/>
            <person name="Lee J.-I."/>
        </authorList>
    </citation>
    <scope>NUCLEOTIDE SEQUENCE [LARGE SCALE GENOMIC DNA]</scope>
    <source>
        <strain evidence="1 2">P27444</strain>
    </source>
</reference>
<dbReference type="Proteomes" id="UP000256709">
    <property type="component" value="Unassembled WGS sequence"/>
</dbReference>
<dbReference type="EMBL" id="NBXA01000026">
    <property type="protein sequence ID" value="RFA07420.1"/>
    <property type="molecule type" value="Genomic_DNA"/>
</dbReference>
<gene>
    <name evidence="1" type="ORF">B7R21_14550</name>
</gene>
<dbReference type="RefSeq" id="WP_116283961.1">
    <property type="nucleotide sequence ID" value="NZ_NBXA01000026.1"/>
</dbReference>
<sequence length="344" mass="35918">MTASTRAHIELSGAVGLSLTEGEIHSDDPAEFWLRGVHWTFGDVLVSDLAVSPVSASPSGALSTDHDYLSIAFLLSGDITIDHHGNHLRFASGTAAFLTSIFTLAAVNSVPSRVLLVSVPRELLAGHGIEPTSDFGALSYSALLRDPLLPFLKTLLPIIQNHSIPTEPTATILVQLVAALFIADAAQISSGRMDERALRYAAEEEIGRAYRIASFDSAALAGRLQVTETELNTVFGDTGGGETVTATITARRLTRAISMLGAPVDGALLGGDADDVGPLSILEAAVGSGFGSIEGLEAAVQATYGMSVFAVVTGLRRLNGFDNPDLGGVQKFVGRVRGVDPLSP</sequence>
<dbReference type="Gene3D" id="1.10.10.60">
    <property type="entry name" value="Homeodomain-like"/>
    <property type="match status" value="1"/>
</dbReference>
<dbReference type="AlphaFoldDB" id="A0A3E0VDG6"/>
<name>A0A3E0VDG6_9MICO</name>
<dbReference type="OrthoDB" id="5125794at2"/>
<protein>
    <submittedName>
        <fullName evidence="1">Uncharacterized protein</fullName>
    </submittedName>
</protein>
<organism evidence="1 2">
    <name type="scientific">Subtercola boreus</name>
    <dbReference type="NCBI Taxonomy" id="120213"/>
    <lineage>
        <taxon>Bacteria</taxon>
        <taxon>Bacillati</taxon>
        <taxon>Actinomycetota</taxon>
        <taxon>Actinomycetes</taxon>
        <taxon>Micrococcales</taxon>
        <taxon>Microbacteriaceae</taxon>
        <taxon>Subtercola</taxon>
    </lineage>
</organism>
<evidence type="ECO:0000313" key="2">
    <source>
        <dbReference type="Proteomes" id="UP000256709"/>
    </source>
</evidence>
<accession>A0A3E0VDG6</accession>
<proteinExistence type="predicted"/>